<accession>A0A8J2T0I2</accession>
<keyword evidence="2" id="KW-0028">Amino-acid biosynthesis</keyword>
<reference evidence="11" key="1">
    <citation type="submission" date="2021-11" db="EMBL/GenBank/DDBJ databases">
        <authorList>
            <consortium name="Genoscope - CEA"/>
            <person name="William W."/>
        </authorList>
    </citation>
    <scope>NUCLEOTIDE SEQUENCE</scope>
</reference>
<keyword evidence="7" id="KW-0067">ATP-binding</keyword>
<dbReference type="InterPro" id="IPR013750">
    <property type="entry name" value="GHMP_kinase_C_dom"/>
</dbReference>
<feature type="domain" description="GHMP kinase C-terminal" evidence="10">
    <location>
        <begin position="261"/>
        <end position="333"/>
    </location>
</feature>
<dbReference type="GO" id="GO:0009088">
    <property type="term" value="P:threonine biosynthetic process"/>
    <property type="evidence" value="ECO:0007669"/>
    <property type="project" value="UniProtKB-KW"/>
</dbReference>
<dbReference type="InterPro" id="IPR014721">
    <property type="entry name" value="Ribsml_uS5_D2-typ_fold_subgr"/>
</dbReference>
<dbReference type="GO" id="GO:0004413">
    <property type="term" value="F:homoserine kinase activity"/>
    <property type="evidence" value="ECO:0007669"/>
    <property type="project" value="InterPro"/>
</dbReference>
<dbReference type="InterPro" id="IPR036554">
    <property type="entry name" value="GHMP_kinase_C_sf"/>
</dbReference>
<dbReference type="AlphaFoldDB" id="A0A8J2T0I2"/>
<organism evidence="11 12">
    <name type="scientific">Pelagomonas calceolata</name>
    <dbReference type="NCBI Taxonomy" id="35677"/>
    <lineage>
        <taxon>Eukaryota</taxon>
        <taxon>Sar</taxon>
        <taxon>Stramenopiles</taxon>
        <taxon>Ochrophyta</taxon>
        <taxon>Pelagophyceae</taxon>
        <taxon>Pelagomonadales</taxon>
        <taxon>Pelagomonadaceae</taxon>
        <taxon>Pelagomonas</taxon>
    </lineage>
</organism>
<dbReference type="GO" id="GO:0005524">
    <property type="term" value="F:ATP binding"/>
    <property type="evidence" value="ECO:0007669"/>
    <property type="project" value="UniProtKB-KW"/>
</dbReference>
<evidence type="ECO:0000313" key="12">
    <source>
        <dbReference type="Proteomes" id="UP000789595"/>
    </source>
</evidence>
<dbReference type="EMBL" id="CAKKNE010000005">
    <property type="protein sequence ID" value="CAH0377004.1"/>
    <property type="molecule type" value="Genomic_DNA"/>
</dbReference>
<keyword evidence="12" id="KW-1185">Reference proteome</keyword>
<evidence type="ECO:0000256" key="4">
    <source>
        <dbReference type="ARBA" id="ARBA00022697"/>
    </source>
</evidence>
<dbReference type="InterPro" id="IPR006204">
    <property type="entry name" value="GHMP_kinase_N_dom"/>
</dbReference>
<keyword evidence="5" id="KW-0547">Nucleotide-binding</keyword>
<dbReference type="PANTHER" id="PTHR20861">
    <property type="entry name" value="HOMOSERINE/4-DIPHOSPHOCYTIDYL-2-C-METHYL-D-ERYTHRITOL KINASE"/>
    <property type="match status" value="1"/>
</dbReference>
<dbReference type="InterPro" id="IPR020568">
    <property type="entry name" value="Ribosomal_Su5_D2-typ_SF"/>
</dbReference>
<dbReference type="InterPro" id="IPR000870">
    <property type="entry name" value="Homoserine_kinase"/>
</dbReference>
<evidence type="ECO:0000256" key="2">
    <source>
        <dbReference type="ARBA" id="ARBA00022605"/>
    </source>
</evidence>
<dbReference type="SUPFAM" id="SSF54211">
    <property type="entry name" value="Ribosomal protein S5 domain 2-like"/>
    <property type="match status" value="1"/>
</dbReference>
<keyword evidence="6" id="KW-0418">Kinase</keyword>
<comment type="subcellular location">
    <subcellularLocation>
        <location evidence="1">Plastid</location>
    </subcellularLocation>
</comment>
<proteinExistence type="inferred from homology"/>
<dbReference type="HAMAP" id="MF_00384">
    <property type="entry name" value="Homoser_kinase"/>
    <property type="match status" value="1"/>
</dbReference>
<dbReference type="SUPFAM" id="SSF55060">
    <property type="entry name" value="GHMP Kinase, C-terminal domain"/>
    <property type="match status" value="1"/>
</dbReference>
<evidence type="ECO:0000256" key="1">
    <source>
        <dbReference type="ARBA" id="ARBA00004474"/>
    </source>
</evidence>
<dbReference type="PANTHER" id="PTHR20861:SF1">
    <property type="entry name" value="HOMOSERINE KINASE"/>
    <property type="match status" value="1"/>
</dbReference>
<comment type="caution">
    <text evidence="11">The sequence shown here is derived from an EMBL/GenBank/DDBJ whole genome shotgun (WGS) entry which is preliminary data.</text>
</comment>
<evidence type="ECO:0000256" key="7">
    <source>
        <dbReference type="ARBA" id="ARBA00022840"/>
    </source>
</evidence>
<dbReference type="Pfam" id="PF00288">
    <property type="entry name" value="GHMP_kinases_N"/>
    <property type="match status" value="1"/>
</dbReference>
<evidence type="ECO:0000256" key="6">
    <source>
        <dbReference type="ARBA" id="ARBA00022777"/>
    </source>
</evidence>
<evidence type="ECO:0000259" key="9">
    <source>
        <dbReference type="Pfam" id="PF00288"/>
    </source>
</evidence>
<dbReference type="PRINTS" id="PR00958">
    <property type="entry name" value="HOMSERKINASE"/>
</dbReference>
<keyword evidence="3" id="KW-0808">Transferase</keyword>
<evidence type="ECO:0000256" key="8">
    <source>
        <dbReference type="SAM" id="MobiDB-lite"/>
    </source>
</evidence>
<evidence type="ECO:0000256" key="3">
    <source>
        <dbReference type="ARBA" id="ARBA00022679"/>
    </source>
</evidence>
<keyword evidence="4" id="KW-0791">Threonine biosynthesis</keyword>
<dbReference type="Gene3D" id="3.30.70.890">
    <property type="entry name" value="GHMP kinase, C-terminal domain"/>
    <property type="match status" value="1"/>
</dbReference>
<sequence length="397" mass="42503">MYGVDPPLTMKRVRSQNSQKNPRNKVVVRVPATSANMGPGFDALGLGLDIWNEISVERAAKFKITTEGEGAGAIPETVDDNGESNHMVIKALKRAFEYAGEPMPRVKVHCRNRIPVCSGFGSSSAAIVGGLVAGLALAGLELRAGYDPGHPQWLPEELLQLATEMEGHPDNVAPSIYGGIQLSVQLSPVDMGGGPRLNAQLALSRRVPIPEGLRLVAYVPSEATRFSFASADKTNEMRALLPPDVPREQAVFNIQRTALLIDCLHRGDLSLLRFATEDVLHQPARATIYPHLKPMCQAAINAGAHGAFLSGAGPTILAICSGATGGDIFTQTREERQENGVANAMRRAVDSLSTKHDQWKGGKFYICSPCYQGCHVVSADPPMSDAMATFGTLDGDL</sequence>
<gene>
    <name evidence="11" type="ORF">PECAL_5P15860</name>
</gene>
<name>A0A8J2T0I2_9STRA</name>
<dbReference type="Gene3D" id="3.30.230.10">
    <property type="match status" value="1"/>
</dbReference>
<dbReference type="GO" id="GO:0009536">
    <property type="term" value="C:plastid"/>
    <property type="evidence" value="ECO:0007669"/>
    <property type="project" value="UniProtKB-SubCell"/>
</dbReference>
<feature type="region of interest" description="Disordered" evidence="8">
    <location>
        <begin position="1"/>
        <end position="25"/>
    </location>
</feature>
<dbReference type="NCBIfam" id="TIGR00191">
    <property type="entry name" value="thrB"/>
    <property type="match status" value="1"/>
</dbReference>
<evidence type="ECO:0000256" key="5">
    <source>
        <dbReference type="ARBA" id="ARBA00022741"/>
    </source>
</evidence>
<dbReference type="OrthoDB" id="195231at2759"/>
<dbReference type="Proteomes" id="UP000789595">
    <property type="component" value="Unassembled WGS sequence"/>
</dbReference>
<evidence type="ECO:0008006" key="13">
    <source>
        <dbReference type="Google" id="ProtNLM"/>
    </source>
</evidence>
<protein>
    <recommendedName>
        <fullName evidence="13">Homoserine kinase</fullName>
    </recommendedName>
</protein>
<evidence type="ECO:0000313" key="11">
    <source>
        <dbReference type="EMBL" id="CAH0377004.1"/>
    </source>
</evidence>
<dbReference type="Pfam" id="PF08544">
    <property type="entry name" value="GHMP_kinases_C"/>
    <property type="match status" value="1"/>
</dbReference>
<feature type="domain" description="GHMP kinase N-terminal" evidence="9">
    <location>
        <begin position="87"/>
        <end position="179"/>
    </location>
</feature>
<evidence type="ECO:0000259" key="10">
    <source>
        <dbReference type="Pfam" id="PF08544"/>
    </source>
</evidence>